<organism evidence="2">
    <name type="scientific">Microvirus mar34</name>
    <dbReference type="NCBI Taxonomy" id="2851168"/>
    <lineage>
        <taxon>Viruses</taxon>
        <taxon>Monodnaviria</taxon>
        <taxon>Sangervirae</taxon>
        <taxon>Phixviricota</taxon>
        <taxon>Malgrandaviricetes</taxon>
        <taxon>Petitvirales</taxon>
        <taxon>Microviridae</taxon>
    </lineage>
</organism>
<keyword evidence="1" id="KW-0472">Membrane</keyword>
<proteinExistence type="predicted"/>
<dbReference type="EMBL" id="MZ089780">
    <property type="protein sequence ID" value="QXN75168.1"/>
    <property type="molecule type" value="Genomic_DNA"/>
</dbReference>
<evidence type="ECO:0000313" key="2">
    <source>
        <dbReference type="EMBL" id="QXN75168.1"/>
    </source>
</evidence>
<name>A0A8F5MJ73_9VIRU</name>
<evidence type="ECO:0000256" key="1">
    <source>
        <dbReference type="SAM" id="Phobius"/>
    </source>
</evidence>
<sequence>MDLISINPWFLLLYCLYLCIQCAIQIFNARSVGKKISSLCSTCITPVIDGEKHECMLNEEELQTLTKFISLLQSHEVKNG</sequence>
<protein>
    <submittedName>
        <fullName evidence="2">Uncharacterized protein</fullName>
    </submittedName>
</protein>
<reference evidence="2" key="1">
    <citation type="submission" date="2021-04" db="EMBL/GenBank/DDBJ databases">
        <title>Genomes of microviruses identified in yellow-bellied marmot fecal samples.</title>
        <authorList>
            <person name="Varsani A."/>
            <person name="Kraberger S."/>
            <person name="Chatterjee A."/>
            <person name="Richet C."/>
            <person name="Fontenele R.S."/>
            <person name="Schmidlin K."/>
            <person name="Blumstein D.T."/>
        </authorList>
    </citation>
    <scope>NUCLEOTIDE SEQUENCE</scope>
    <source>
        <strain evidence="2">Mar34</strain>
    </source>
</reference>
<keyword evidence="1" id="KW-0812">Transmembrane</keyword>
<accession>A0A8F5MJ73</accession>
<feature type="transmembrane region" description="Helical" evidence="1">
    <location>
        <begin position="6"/>
        <end position="27"/>
    </location>
</feature>
<keyword evidence="1" id="KW-1133">Transmembrane helix</keyword>